<gene>
    <name evidence="5" type="ORF">F511_27016</name>
</gene>
<dbReference type="PROSITE" id="PS50084">
    <property type="entry name" value="KH_TYPE_1"/>
    <property type="match status" value="3"/>
</dbReference>
<dbReference type="Gene3D" id="3.30.1370.10">
    <property type="entry name" value="K Homology domain, type 1"/>
    <property type="match status" value="3"/>
</dbReference>
<dbReference type="InterPro" id="IPR004087">
    <property type="entry name" value="KH_dom"/>
</dbReference>
<dbReference type="EMBL" id="KV005029">
    <property type="protein sequence ID" value="KZV34609.1"/>
    <property type="molecule type" value="Genomic_DNA"/>
</dbReference>
<evidence type="ECO:0000313" key="6">
    <source>
        <dbReference type="Proteomes" id="UP000250235"/>
    </source>
</evidence>
<evidence type="ECO:0000256" key="2">
    <source>
        <dbReference type="PROSITE-ProRule" id="PRU00117"/>
    </source>
</evidence>
<evidence type="ECO:0000313" key="5">
    <source>
        <dbReference type="EMBL" id="KZV34609.1"/>
    </source>
</evidence>
<protein>
    <submittedName>
        <fullName evidence="5">RNA-binding protein Nova-2-like</fullName>
    </submittedName>
</protein>
<dbReference type="OrthoDB" id="441329at2759"/>
<evidence type="ECO:0000256" key="3">
    <source>
        <dbReference type="SAM" id="MobiDB-lite"/>
    </source>
</evidence>
<dbReference type="GO" id="GO:0003723">
    <property type="term" value="F:RNA binding"/>
    <property type="evidence" value="ECO:0007669"/>
    <property type="project" value="UniProtKB-UniRule"/>
</dbReference>
<dbReference type="InterPro" id="IPR036612">
    <property type="entry name" value="KH_dom_type_1_sf"/>
</dbReference>
<name>A0A2Z7BMJ3_9LAMI</name>
<dbReference type="Pfam" id="PF00013">
    <property type="entry name" value="KH_1"/>
    <property type="match status" value="3"/>
</dbReference>
<keyword evidence="6" id="KW-1185">Reference proteome</keyword>
<keyword evidence="1" id="KW-0677">Repeat</keyword>
<feature type="compositionally biased region" description="Polar residues" evidence="3">
    <location>
        <begin position="11"/>
        <end position="34"/>
    </location>
</feature>
<dbReference type="SMART" id="SM00322">
    <property type="entry name" value="KH"/>
    <property type="match status" value="3"/>
</dbReference>
<feature type="domain" description="K Homology" evidence="4">
    <location>
        <begin position="270"/>
        <end position="343"/>
    </location>
</feature>
<keyword evidence="2" id="KW-0694">RNA-binding</keyword>
<feature type="domain" description="K Homology" evidence="4">
    <location>
        <begin position="124"/>
        <end position="198"/>
    </location>
</feature>
<dbReference type="AlphaFoldDB" id="A0A2Z7BMJ3"/>
<feature type="domain" description="K Homology" evidence="4">
    <location>
        <begin position="38"/>
        <end position="111"/>
    </location>
</feature>
<feature type="region of interest" description="Disordered" evidence="3">
    <location>
        <begin position="1"/>
        <end position="38"/>
    </location>
</feature>
<proteinExistence type="predicted"/>
<accession>A0A2Z7BMJ3</accession>
<dbReference type="InterPro" id="IPR004088">
    <property type="entry name" value="KH_dom_type_1"/>
</dbReference>
<dbReference type="Proteomes" id="UP000250235">
    <property type="component" value="Unassembled WGS sequence"/>
</dbReference>
<organism evidence="5 6">
    <name type="scientific">Dorcoceras hygrometricum</name>
    <dbReference type="NCBI Taxonomy" id="472368"/>
    <lineage>
        <taxon>Eukaryota</taxon>
        <taxon>Viridiplantae</taxon>
        <taxon>Streptophyta</taxon>
        <taxon>Embryophyta</taxon>
        <taxon>Tracheophyta</taxon>
        <taxon>Spermatophyta</taxon>
        <taxon>Magnoliopsida</taxon>
        <taxon>eudicotyledons</taxon>
        <taxon>Gunneridae</taxon>
        <taxon>Pentapetalae</taxon>
        <taxon>asterids</taxon>
        <taxon>lamiids</taxon>
        <taxon>Lamiales</taxon>
        <taxon>Gesneriaceae</taxon>
        <taxon>Didymocarpoideae</taxon>
        <taxon>Trichosporeae</taxon>
        <taxon>Loxocarpinae</taxon>
        <taxon>Dorcoceras</taxon>
    </lineage>
</organism>
<dbReference type="SUPFAM" id="SSF54791">
    <property type="entry name" value="Eukaryotic type KH-domain (KH-domain type I)"/>
    <property type="match status" value="3"/>
</dbReference>
<dbReference type="PANTHER" id="PTHR10288">
    <property type="entry name" value="KH DOMAIN CONTAINING RNA BINDING PROTEIN"/>
    <property type="match status" value="1"/>
</dbReference>
<reference evidence="5 6" key="1">
    <citation type="journal article" date="2015" name="Proc. Natl. Acad. Sci. U.S.A.">
        <title>The resurrection genome of Boea hygrometrica: A blueprint for survival of dehydration.</title>
        <authorList>
            <person name="Xiao L."/>
            <person name="Yang G."/>
            <person name="Zhang L."/>
            <person name="Yang X."/>
            <person name="Zhao S."/>
            <person name="Ji Z."/>
            <person name="Zhou Q."/>
            <person name="Hu M."/>
            <person name="Wang Y."/>
            <person name="Chen M."/>
            <person name="Xu Y."/>
            <person name="Jin H."/>
            <person name="Xiao X."/>
            <person name="Hu G."/>
            <person name="Bao F."/>
            <person name="Hu Y."/>
            <person name="Wan P."/>
            <person name="Li L."/>
            <person name="Deng X."/>
            <person name="Kuang T."/>
            <person name="Xiang C."/>
            <person name="Zhu J.K."/>
            <person name="Oliver M.J."/>
            <person name="He Y."/>
        </authorList>
    </citation>
    <scope>NUCLEOTIDE SEQUENCE [LARGE SCALE GENOMIC DNA]</scope>
    <source>
        <strain evidence="6">cv. XS01</strain>
    </source>
</reference>
<evidence type="ECO:0000256" key="1">
    <source>
        <dbReference type="ARBA" id="ARBA00022737"/>
    </source>
</evidence>
<sequence length="350" mass="38035">MESLAAEGNESLYNMSSSESQQNRSPTHKSTSSPDGEKTTHLRFLLSNAEAGSVIGKGGSTINDIQSQSGARIQLSRNFEYFPGTSDRIIMVSGMVDDVLKAVELIFSKLLDEFYVAEGGEVDPESKIRLVVPNSSCGGIIGKGGAIIRSLIEDSQAGIKISPQDNYFPGLHDRLVTVTGTLREQMRAIELILLKHFPGLHDRLVTVTGTLREQMRAIELILLKLVDDSYYNQSVNAPFSYAAVAYSAMNYRPNGAGIKYQNNRSLSKEDSSSVTLGIADEHIGIVVGRGGRNIMEISQLSGARVKISDRGDFVSGTSDRKVTITGPERAIRTAESMILQKVASVSERFP</sequence>
<evidence type="ECO:0000259" key="4">
    <source>
        <dbReference type="SMART" id="SM00322"/>
    </source>
</evidence>